<keyword evidence="3 4" id="KW-0408">Iron</keyword>
<comment type="caution">
    <text evidence="6">The sequence shown here is derived from an EMBL/GenBank/DDBJ whole genome shotgun (WGS) entry which is preliminary data.</text>
</comment>
<dbReference type="InterPro" id="IPR009056">
    <property type="entry name" value="Cyt_c-like_dom"/>
</dbReference>
<dbReference type="GO" id="GO:0009055">
    <property type="term" value="F:electron transfer activity"/>
    <property type="evidence" value="ECO:0007669"/>
    <property type="project" value="InterPro"/>
</dbReference>
<dbReference type="GO" id="GO:0046872">
    <property type="term" value="F:metal ion binding"/>
    <property type="evidence" value="ECO:0007669"/>
    <property type="project" value="UniProtKB-KW"/>
</dbReference>
<dbReference type="PATRIC" id="fig|1409788.3.peg.397"/>
<dbReference type="AlphaFoldDB" id="A0A0L8VEB4"/>
<keyword evidence="7" id="KW-1185">Reference proteome</keyword>
<proteinExistence type="predicted"/>
<dbReference type="SUPFAM" id="SSF46626">
    <property type="entry name" value="Cytochrome c"/>
    <property type="match status" value="1"/>
</dbReference>
<dbReference type="Pfam" id="PF00034">
    <property type="entry name" value="Cytochrom_C"/>
    <property type="match status" value="1"/>
</dbReference>
<dbReference type="InterPro" id="IPR036909">
    <property type="entry name" value="Cyt_c-like_dom_sf"/>
</dbReference>
<name>A0A0L8VEB4_9BACT</name>
<dbReference type="GO" id="GO:0020037">
    <property type="term" value="F:heme binding"/>
    <property type="evidence" value="ECO:0007669"/>
    <property type="project" value="InterPro"/>
</dbReference>
<evidence type="ECO:0000256" key="1">
    <source>
        <dbReference type="ARBA" id="ARBA00022617"/>
    </source>
</evidence>
<accession>A0A0L8VEB4</accession>
<dbReference type="PANTHER" id="PTHR35008:SF8">
    <property type="entry name" value="ALCOHOL DEHYDROGENASE CYTOCHROME C SUBUNIT"/>
    <property type="match status" value="1"/>
</dbReference>
<evidence type="ECO:0000256" key="4">
    <source>
        <dbReference type="PROSITE-ProRule" id="PRU00433"/>
    </source>
</evidence>
<organism evidence="6 7">
    <name type="scientific">Sunxiuqinia dokdonensis</name>
    <dbReference type="NCBI Taxonomy" id="1409788"/>
    <lineage>
        <taxon>Bacteria</taxon>
        <taxon>Pseudomonadati</taxon>
        <taxon>Bacteroidota</taxon>
        <taxon>Bacteroidia</taxon>
        <taxon>Marinilabiliales</taxon>
        <taxon>Prolixibacteraceae</taxon>
        <taxon>Sunxiuqinia</taxon>
    </lineage>
</organism>
<dbReference type="Proteomes" id="UP000036958">
    <property type="component" value="Unassembled WGS sequence"/>
</dbReference>
<gene>
    <name evidence="6" type="ORF">NC99_03850</name>
</gene>
<keyword evidence="1 4" id="KW-0349">Heme</keyword>
<evidence type="ECO:0000313" key="6">
    <source>
        <dbReference type="EMBL" id="KOH46799.1"/>
    </source>
</evidence>
<feature type="domain" description="Cytochrome c" evidence="5">
    <location>
        <begin position="8"/>
        <end position="96"/>
    </location>
</feature>
<sequence>MTGTQALGEPHPGKAVYQKYCLTCHQSDGSGVPGMFPPLSPNEWIADKDKMIELMLNGQSGEITVNGEVYNSLMPAHDFLSDEQIADVISYVRMSFGNDLEAVSQEEVAAAR</sequence>
<dbReference type="PANTHER" id="PTHR35008">
    <property type="entry name" value="BLL4482 PROTEIN-RELATED"/>
    <property type="match status" value="1"/>
</dbReference>
<evidence type="ECO:0000256" key="2">
    <source>
        <dbReference type="ARBA" id="ARBA00022723"/>
    </source>
</evidence>
<evidence type="ECO:0000313" key="7">
    <source>
        <dbReference type="Proteomes" id="UP000036958"/>
    </source>
</evidence>
<dbReference type="STRING" id="1409788.NC99_03850"/>
<evidence type="ECO:0000259" key="5">
    <source>
        <dbReference type="PROSITE" id="PS51007"/>
    </source>
</evidence>
<dbReference type="EMBL" id="LGIA01000018">
    <property type="protein sequence ID" value="KOH46799.1"/>
    <property type="molecule type" value="Genomic_DNA"/>
</dbReference>
<dbReference type="Gene3D" id="1.10.760.10">
    <property type="entry name" value="Cytochrome c-like domain"/>
    <property type="match status" value="1"/>
</dbReference>
<dbReference type="PROSITE" id="PS51007">
    <property type="entry name" value="CYTC"/>
    <property type="match status" value="1"/>
</dbReference>
<reference evidence="7" key="1">
    <citation type="submission" date="2015-07" db="EMBL/GenBank/DDBJ databases">
        <title>Genome sequencing of Sunxiuqinia dokdonensis strain SK.</title>
        <authorList>
            <person name="Ahn S."/>
            <person name="Kim B.-C."/>
        </authorList>
    </citation>
    <scope>NUCLEOTIDE SEQUENCE [LARGE SCALE GENOMIC DNA]</scope>
    <source>
        <strain evidence="7">SK</strain>
    </source>
</reference>
<dbReference type="InterPro" id="IPR051459">
    <property type="entry name" value="Cytochrome_c-type_DH"/>
</dbReference>
<evidence type="ECO:0000256" key="3">
    <source>
        <dbReference type="ARBA" id="ARBA00023004"/>
    </source>
</evidence>
<protein>
    <submittedName>
        <fullName evidence="6">Cytochrome C</fullName>
    </submittedName>
</protein>
<keyword evidence="2 4" id="KW-0479">Metal-binding</keyword>